<dbReference type="InterPro" id="IPR013087">
    <property type="entry name" value="Znf_C2H2_type"/>
</dbReference>
<dbReference type="PROSITE" id="PS00028">
    <property type="entry name" value="ZINC_FINGER_C2H2_1"/>
    <property type="match status" value="2"/>
</dbReference>
<organism evidence="3">
    <name type="scientific">Anguilla anguilla</name>
    <name type="common">European freshwater eel</name>
    <name type="synonym">Muraena anguilla</name>
    <dbReference type="NCBI Taxonomy" id="7936"/>
    <lineage>
        <taxon>Eukaryota</taxon>
        <taxon>Metazoa</taxon>
        <taxon>Chordata</taxon>
        <taxon>Craniata</taxon>
        <taxon>Vertebrata</taxon>
        <taxon>Euteleostomi</taxon>
        <taxon>Actinopterygii</taxon>
        <taxon>Neopterygii</taxon>
        <taxon>Teleostei</taxon>
        <taxon>Anguilliformes</taxon>
        <taxon>Anguillidae</taxon>
        <taxon>Anguilla</taxon>
    </lineage>
</organism>
<dbReference type="SMART" id="SM00355">
    <property type="entry name" value="ZnF_C2H2"/>
    <property type="match status" value="2"/>
</dbReference>
<dbReference type="Pfam" id="PF12874">
    <property type="entry name" value="zf-met"/>
    <property type="match status" value="1"/>
</dbReference>
<dbReference type="GO" id="GO:0008270">
    <property type="term" value="F:zinc ion binding"/>
    <property type="evidence" value="ECO:0007669"/>
    <property type="project" value="UniProtKB-KW"/>
</dbReference>
<evidence type="ECO:0000259" key="2">
    <source>
        <dbReference type="PROSITE" id="PS50157"/>
    </source>
</evidence>
<evidence type="ECO:0000313" key="3">
    <source>
        <dbReference type="EMBL" id="JAH37892.1"/>
    </source>
</evidence>
<accession>A0A0E9S9K8</accession>
<dbReference type="EMBL" id="GBXM01070685">
    <property type="protein sequence ID" value="JAH37892.1"/>
    <property type="molecule type" value="Transcribed_RNA"/>
</dbReference>
<keyword evidence="1" id="KW-0862">Zinc</keyword>
<sequence length="89" mass="10225">MLTCFMCQKMYPSSQQLISHLRVEHGYYPGPKFKLFCSQQGCRHQFLTYAGFRKHLNSVHSNVQQIAQTSTVACSSSEPVATSLRHMLW</sequence>
<protein>
    <recommendedName>
        <fullName evidence="2">C2H2-type domain-containing protein</fullName>
    </recommendedName>
</protein>
<feature type="domain" description="C2H2-type" evidence="2">
    <location>
        <begin position="2"/>
        <end position="29"/>
    </location>
</feature>
<evidence type="ECO:0000256" key="1">
    <source>
        <dbReference type="PROSITE-ProRule" id="PRU00042"/>
    </source>
</evidence>
<reference evidence="3" key="2">
    <citation type="journal article" date="2015" name="Fish Shellfish Immunol.">
        <title>Early steps in the European eel (Anguilla anguilla)-Vibrio vulnificus interaction in the gills: Role of the RtxA13 toxin.</title>
        <authorList>
            <person name="Callol A."/>
            <person name="Pajuelo D."/>
            <person name="Ebbesson L."/>
            <person name="Teles M."/>
            <person name="MacKenzie S."/>
            <person name="Amaro C."/>
        </authorList>
    </citation>
    <scope>NUCLEOTIDE SEQUENCE</scope>
</reference>
<keyword evidence="1" id="KW-0479">Metal-binding</keyword>
<dbReference type="AlphaFoldDB" id="A0A0E9S9K8"/>
<reference evidence="3" key="1">
    <citation type="submission" date="2014-11" db="EMBL/GenBank/DDBJ databases">
        <authorList>
            <person name="Amaro Gonzalez C."/>
        </authorList>
    </citation>
    <scope>NUCLEOTIDE SEQUENCE</scope>
</reference>
<keyword evidence="1" id="KW-0863">Zinc-finger</keyword>
<name>A0A0E9S9K8_ANGAN</name>
<dbReference type="PROSITE" id="PS50157">
    <property type="entry name" value="ZINC_FINGER_C2H2_2"/>
    <property type="match status" value="1"/>
</dbReference>
<dbReference type="Gene3D" id="3.30.160.60">
    <property type="entry name" value="Classic Zinc Finger"/>
    <property type="match status" value="1"/>
</dbReference>
<proteinExistence type="predicted"/>